<keyword evidence="5" id="KW-0680">Restriction system</keyword>
<dbReference type="PROSITE" id="PS51679">
    <property type="entry name" value="SAM_MT_C5"/>
    <property type="match status" value="1"/>
</dbReference>
<dbReference type="NCBIfam" id="TIGR00675">
    <property type="entry name" value="dcm"/>
    <property type="match status" value="1"/>
</dbReference>
<dbReference type="RefSeq" id="WP_100901266.1">
    <property type="nucleotide sequence ID" value="NZ_CAWNNC010000001.1"/>
</dbReference>
<dbReference type="REBASE" id="224564">
    <property type="entry name" value="M.NflNUN1ORF6635P"/>
</dbReference>
<dbReference type="Gene3D" id="3.90.120.10">
    <property type="entry name" value="DNA Methylase, subunit A, domain 2"/>
    <property type="match status" value="1"/>
</dbReference>
<dbReference type="PANTHER" id="PTHR10629:SF52">
    <property type="entry name" value="DNA (CYTOSINE-5)-METHYLTRANSFERASE 1"/>
    <property type="match status" value="1"/>
</dbReference>
<keyword evidence="4 6" id="KW-0949">S-adenosyl-L-methionine</keyword>
<dbReference type="Proteomes" id="UP000232003">
    <property type="component" value="Chromosome"/>
</dbReference>
<dbReference type="PRINTS" id="PR00105">
    <property type="entry name" value="C5METTRFRASE"/>
</dbReference>
<dbReference type="InterPro" id="IPR001525">
    <property type="entry name" value="C5_MeTfrase"/>
</dbReference>
<keyword evidence="3 6" id="KW-0808">Transferase</keyword>
<dbReference type="Gene3D" id="3.40.50.150">
    <property type="entry name" value="Vaccinia Virus protein VP39"/>
    <property type="match status" value="1"/>
</dbReference>
<evidence type="ECO:0000256" key="4">
    <source>
        <dbReference type="ARBA" id="ARBA00022691"/>
    </source>
</evidence>
<dbReference type="OrthoDB" id="451520at2"/>
<dbReference type="InterPro" id="IPR050390">
    <property type="entry name" value="C5-Methyltransferase"/>
</dbReference>
<sequence length="392" mass="44637">MSDRPCIFSFFAGSGFLDLGFETNGFKVVYVNEIFPPFMTAYRYSRQVLNLPSPEYGYHDGEVADVTQLLEGLLTQHLRELVQDCRKSNNIVGFIGGPPCPDFSIGGKNRGGLGDNGKLSASYVELICCNLPDFFLFENVKGLWRTKKHRLFFESLKQQLVEAGYILTERLINAIEFGVPQDRERIILIGFRNSFIKDIGKKVGSEKFLPEESFPWKNHILYPQTKVFAYPWRKSEPFQENSIMPCPDGIPQQLTVEYWFRKNNVLKHPNAENCFQPRAGITRFATIDEGDDSKKSFKRLHRWRYSPTACYGNNEVHLHPYKIRRISVAEALAIQSLPATFVLPENMSLTNMFKTLGNGVPYLASKALAKTILDFLGTDVKNAVDIYKLTTA</sequence>
<reference evidence="8 9" key="1">
    <citation type="submission" date="2017-11" db="EMBL/GenBank/DDBJ databases">
        <title>Complete genome of a free-living desiccation-tolerant cyanobacterium and its photosynthetic adaptation to extreme terrestrial habitat.</title>
        <authorList>
            <person name="Shang J."/>
        </authorList>
    </citation>
    <scope>NUCLEOTIDE SEQUENCE [LARGE SCALE GENOMIC DNA]</scope>
    <source>
        <strain evidence="8 9">CCNUN1</strain>
    </source>
</reference>
<evidence type="ECO:0000256" key="1">
    <source>
        <dbReference type="ARBA" id="ARBA00011975"/>
    </source>
</evidence>
<dbReference type="Pfam" id="PF00145">
    <property type="entry name" value="DNA_methylase"/>
    <property type="match status" value="1"/>
</dbReference>
<evidence type="ECO:0000256" key="6">
    <source>
        <dbReference type="PROSITE-ProRule" id="PRU01016"/>
    </source>
</evidence>
<dbReference type="PANTHER" id="PTHR10629">
    <property type="entry name" value="CYTOSINE-SPECIFIC METHYLTRANSFERASE"/>
    <property type="match status" value="1"/>
</dbReference>
<dbReference type="GO" id="GO:0003886">
    <property type="term" value="F:DNA (cytosine-5-)-methyltransferase activity"/>
    <property type="evidence" value="ECO:0007669"/>
    <property type="project" value="UniProtKB-EC"/>
</dbReference>
<evidence type="ECO:0000256" key="3">
    <source>
        <dbReference type="ARBA" id="ARBA00022679"/>
    </source>
</evidence>
<organism evidence="8 9">
    <name type="scientific">Nostoc flagelliforme CCNUN1</name>
    <dbReference type="NCBI Taxonomy" id="2038116"/>
    <lineage>
        <taxon>Bacteria</taxon>
        <taxon>Bacillati</taxon>
        <taxon>Cyanobacteriota</taxon>
        <taxon>Cyanophyceae</taxon>
        <taxon>Nostocales</taxon>
        <taxon>Nostocaceae</taxon>
        <taxon>Nostoc</taxon>
    </lineage>
</organism>
<dbReference type="GO" id="GO:0003677">
    <property type="term" value="F:DNA binding"/>
    <property type="evidence" value="ECO:0007669"/>
    <property type="project" value="TreeGrafter"/>
</dbReference>
<dbReference type="GO" id="GO:0009307">
    <property type="term" value="P:DNA restriction-modification system"/>
    <property type="evidence" value="ECO:0007669"/>
    <property type="project" value="UniProtKB-KW"/>
</dbReference>
<keyword evidence="2 6" id="KW-0489">Methyltransferase</keyword>
<feature type="active site" evidence="6">
    <location>
        <position position="100"/>
    </location>
</feature>
<evidence type="ECO:0000256" key="7">
    <source>
        <dbReference type="RuleBase" id="RU000416"/>
    </source>
</evidence>
<dbReference type="InterPro" id="IPR029063">
    <property type="entry name" value="SAM-dependent_MTases_sf"/>
</dbReference>
<evidence type="ECO:0000256" key="2">
    <source>
        <dbReference type="ARBA" id="ARBA00022603"/>
    </source>
</evidence>
<protein>
    <recommendedName>
        <fullName evidence="1">DNA (cytosine-5-)-methyltransferase</fullName>
        <ecNumber evidence="1">2.1.1.37</ecNumber>
    </recommendedName>
</protein>
<dbReference type="AlphaFoldDB" id="A0A2K8SYU4"/>
<evidence type="ECO:0000256" key="5">
    <source>
        <dbReference type="ARBA" id="ARBA00022747"/>
    </source>
</evidence>
<dbReference type="GO" id="GO:0032259">
    <property type="term" value="P:methylation"/>
    <property type="evidence" value="ECO:0007669"/>
    <property type="project" value="UniProtKB-KW"/>
</dbReference>
<keyword evidence="9" id="KW-1185">Reference proteome</keyword>
<dbReference type="EMBL" id="CP024785">
    <property type="protein sequence ID" value="AUB40618.1"/>
    <property type="molecule type" value="Genomic_DNA"/>
</dbReference>
<dbReference type="EC" id="2.1.1.37" evidence="1"/>
<accession>A0A2K8SYU4</accession>
<evidence type="ECO:0000313" key="9">
    <source>
        <dbReference type="Proteomes" id="UP000232003"/>
    </source>
</evidence>
<gene>
    <name evidence="8" type="ORF">COO91_06635</name>
</gene>
<dbReference type="KEGG" id="nfl:COO91_06635"/>
<dbReference type="GO" id="GO:0044027">
    <property type="term" value="P:negative regulation of gene expression via chromosomal CpG island methylation"/>
    <property type="evidence" value="ECO:0007669"/>
    <property type="project" value="TreeGrafter"/>
</dbReference>
<proteinExistence type="inferred from homology"/>
<comment type="similarity">
    <text evidence="6 7">Belongs to the class I-like SAM-binding methyltransferase superfamily. C5-methyltransferase family.</text>
</comment>
<evidence type="ECO:0000313" key="8">
    <source>
        <dbReference type="EMBL" id="AUB40618.1"/>
    </source>
</evidence>
<name>A0A2K8SYU4_9NOSO</name>
<dbReference type="SUPFAM" id="SSF53335">
    <property type="entry name" value="S-adenosyl-L-methionine-dependent methyltransferases"/>
    <property type="match status" value="1"/>
</dbReference>